<name>X6NM54_RETFI</name>
<dbReference type="EMBL" id="ASPP01007524">
    <property type="protein sequence ID" value="ETO26993.1"/>
    <property type="molecule type" value="Genomic_DNA"/>
</dbReference>
<gene>
    <name evidence="2" type="ORF">RFI_10139</name>
</gene>
<dbReference type="AlphaFoldDB" id="X6NM54"/>
<feature type="compositionally biased region" description="Polar residues" evidence="1">
    <location>
        <begin position="19"/>
        <end position="29"/>
    </location>
</feature>
<comment type="caution">
    <text evidence="2">The sequence shown here is derived from an EMBL/GenBank/DDBJ whole genome shotgun (WGS) entry which is preliminary data.</text>
</comment>
<proteinExistence type="predicted"/>
<evidence type="ECO:0000313" key="3">
    <source>
        <dbReference type="Proteomes" id="UP000023152"/>
    </source>
</evidence>
<dbReference type="Proteomes" id="UP000023152">
    <property type="component" value="Unassembled WGS sequence"/>
</dbReference>
<feature type="region of interest" description="Disordered" evidence="1">
    <location>
        <begin position="19"/>
        <end position="68"/>
    </location>
</feature>
<keyword evidence="3" id="KW-1185">Reference proteome</keyword>
<reference evidence="2 3" key="1">
    <citation type="journal article" date="2013" name="Curr. Biol.">
        <title>The Genome of the Foraminiferan Reticulomyxa filosa.</title>
        <authorList>
            <person name="Glockner G."/>
            <person name="Hulsmann N."/>
            <person name="Schleicher M."/>
            <person name="Noegel A.A."/>
            <person name="Eichinger L."/>
            <person name="Gallinger C."/>
            <person name="Pawlowski J."/>
            <person name="Sierra R."/>
            <person name="Euteneuer U."/>
            <person name="Pillet L."/>
            <person name="Moustafa A."/>
            <person name="Platzer M."/>
            <person name="Groth M."/>
            <person name="Szafranski K."/>
            <person name="Schliwa M."/>
        </authorList>
    </citation>
    <scope>NUCLEOTIDE SEQUENCE [LARGE SCALE GENOMIC DNA]</scope>
</reference>
<organism evidence="2 3">
    <name type="scientific">Reticulomyxa filosa</name>
    <dbReference type="NCBI Taxonomy" id="46433"/>
    <lineage>
        <taxon>Eukaryota</taxon>
        <taxon>Sar</taxon>
        <taxon>Rhizaria</taxon>
        <taxon>Retaria</taxon>
        <taxon>Foraminifera</taxon>
        <taxon>Monothalamids</taxon>
        <taxon>Reticulomyxidae</taxon>
        <taxon>Reticulomyxa</taxon>
    </lineage>
</organism>
<sequence>MRFGLTYFSQTTRECALKQQETNKPSWQESKVWDAEAGSKKQMHVRAYGPPPLPRARTNEEKAYKPQIPQSTINITDSEVDEDEPKYNSETEIEVNSLRNEKRKEMTTATTESSTYRAAVVVGDTSIHARLNAALGKKIQKPNKPNVDNLSMEQMVRPVASVPCSRTFIPLHNSQTSKEKHKKSKKLQLRFI</sequence>
<accession>X6NM54</accession>
<evidence type="ECO:0000313" key="2">
    <source>
        <dbReference type="EMBL" id="ETO26993.1"/>
    </source>
</evidence>
<evidence type="ECO:0000256" key="1">
    <source>
        <dbReference type="SAM" id="MobiDB-lite"/>
    </source>
</evidence>
<protein>
    <submittedName>
        <fullName evidence="2">Uncharacterized protein</fullName>
    </submittedName>
</protein>